<dbReference type="GO" id="GO:0006886">
    <property type="term" value="P:intracellular protein transport"/>
    <property type="evidence" value="ECO:0007669"/>
    <property type="project" value="InterPro"/>
</dbReference>
<evidence type="ECO:0000256" key="3">
    <source>
        <dbReference type="ARBA" id="ARBA00022927"/>
    </source>
</evidence>
<accession>H8XNJ3</accession>
<dbReference type="HOGENOM" id="CLU_032800_0_0_10"/>
<keyword evidence="4" id="KW-0472">Membrane</keyword>
<keyword evidence="3" id="KW-0653">Protein transport</keyword>
<organism evidence="5 6">
    <name type="scientific">Flavobacterium indicum (strain DSM 17447 / CIP 109464 / GPTSA100-9)</name>
    <dbReference type="NCBI Taxonomy" id="1094466"/>
    <lineage>
        <taxon>Bacteria</taxon>
        <taxon>Pseudomonadati</taxon>
        <taxon>Bacteroidota</taxon>
        <taxon>Flavobacteriia</taxon>
        <taxon>Flavobacteriales</taxon>
        <taxon>Flavobacteriaceae</taxon>
        <taxon>Flavobacterium</taxon>
    </lineage>
</organism>
<dbReference type="PROSITE" id="PS00989">
    <property type="entry name" value="CLAT_ADAPTOR_S"/>
    <property type="match status" value="1"/>
</dbReference>
<sequence>MRDQNSNQIAENADVASLADIHKFIPESVYQNLPEPLNQIVLEFESRERDIVFLSTLGVLSSCLPKVYCVYDRKKYYPNLNLFIIAPPASGKGAMNWAKLLVNPIHDKIMMDSKARIEQFRNSTSTIGIEKPEFQIKFLPGNVSSARVYNHLKNAHDSLLVFESEADSLSNMLKQDWGDFSDVMRKAFHHETISISRATDDIYFEIKNPKLSMVLSGTPNQIKPLIASKENGLFSRFMFYYFDDVSRWKDVSPNANYIDLEDVFENHSKVVYKLYGKLYFKENPIHVKFTNTQWQRFQNTMSLATDTFIGNEKGEFLSVVKRFGIIAIRIAMILTVLRKNDLIDSQTSELECSDEDITKAIDITKVMIEHSLFVFDLFSKDSVFIPMKERILLNQLPTNFSRAVGLRLALNSNIAERTFADVLKRWEKKGIIAKQGHGEYKKLKIN</sequence>
<dbReference type="GO" id="GO:0016192">
    <property type="term" value="P:vesicle-mediated transport"/>
    <property type="evidence" value="ECO:0007669"/>
    <property type="project" value="InterPro"/>
</dbReference>
<dbReference type="STRING" id="1094466.KQS_00510"/>
<evidence type="ECO:0008006" key="7">
    <source>
        <dbReference type="Google" id="ProtNLM"/>
    </source>
</evidence>
<dbReference type="PATRIC" id="fig|1094466.5.peg.101"/>
<dbReference type="GO" id="GO:0012505">
    <property type="term" value="C:endomembrane system"/>
    <property type="evidence" value="ECO:0007669"/>
    <property type="project" value="UniProtKB-SubCell"/>
</dbReference>
<dbReference type="Pfam" id="PF13148">
    <property type="entry name" value="DUF3987"/>
    <property type="match status" value="2"/>
</dbReference>
<evidence type="ECO:0000313" key="6">
    <source>
        <dbReference type="Proteomes" id="UP000007599"/>
    </source>
</evidence>
<name>H8XNJ3_FLAIG</name>
<dbReference type="AlphaFoldDB" id="H8XNJ3"/>
<protein>
    <recommendedName>
        <fullName evidence="7">DUF3987 domain-containing protein</fullName>
    </recommendedName>
</protein>
<dbReference type="GO" id="GO:0030117">
    <property type="term" value="C:membrane coat"/>
    <property type="evidence" value="ECO:0007669"/>
    <property type="project" value="InterPro"/>
</dbReference>
<dbReference type="KEGG" id="fin:KQS_00510"/>
<evidence type="ECO:0000256" key="4">
    <source>
        <dbReference type="ARBA" id="ARBA00023136"/>
    </source>
</evidence>
<dbReference type="Proteomes" id="UP000007599">
    <property type="component" value="Chromosome I"/>
</dbReference>
<keyword evidence="6" id="KW-1185">Reference proteome</keyword>
<dbReference type="InterPro" id="IPR000804">
    <property type="entry name" value="Clathrin_sm-chain_CS"/>
</dbReference>
<keyword evidence="2" id="KW-0813">Transport</keyword>
<dbReference type="eggNOG" id="COG0358">
    <property type="taxonomic scope" value="Bacteria"/>
</dbReference>
<dbReference type="EMBL" id="HE774682">
    <property type="protein sequence ID" value="CCG52110.1"/>
    <property type="molecule type" value="Genomic_DNA"/>
</dbReference>
<dbReference type="InterPro" id="IPR025048">
    <property type="entry name" value="DUF3987"/>
</dbReference>
<reference evidence="6" key="2">
    <citation type="submission" date="2012-03" db="EMBL/GenBank/DDBJ databases">
        <title>Complete genome sequence of Flavobacterium indicum GPTSA100-9T, isolated from warm spring water.</title>
        <authorList>
            <person name="Barbier P."/>
            <person name="Houel A."/>
            <person name="Loux V."/>
            <person name="Poulain J."/>
            <person name="Bernardet J.-F."/>
            <person name="Touchon M."/>
            <person name="Duchaud E."/>
        </authorList>
    </citation>
    <scope>NUCLEOTIDE SEQUENCE [LARGE SCALE GENOMIC DNA]</scope>
    <source>
        <strain evidence="6">DSM 17447 / CIP 109464 / GPTSA100-9</strain>
    </source>
</reference>
<dbReference type="RefSeq" id="WP_014387254.1">
    <property type="nucleotide sequence ID" value="NC_017025.1"/>
</dbReference>
<evidence type="ECO:0000313" key="5">
    <source>
        <dbReference type="EMBL" id="CCG52110.1"/>
    </source>
</evidence>
<evidence type="ECO:0000256" key="2">
    <source>
        <dbReference type="ARBA" id="ARBA00022448"/>
    </source>
</evidence>
<gene>
    <name evidence="5" type="ordered locus">KQS_00510</name>
</gene>
<proteinExistence type="predicted"/>
<evidence type="ECO:0000256" key="1">
    <source>
        <dbReference type="ARBA" id="ARBA00004308"/>
    </source>
</evidence>
<comment type="subcellular location">
    <subcellularLocation>
        <location evidence="1">Endomembrane system</location>
    </subcellularLocation>
</comment>
<dbReference type="OrthoDB" id="1522635at2"/>
<reference evidence="5 6" key="1">
    <citation type="journal article" date="2012" name="J. Bacteriol.">
        <title>Complete Genome Sequence of Flavobacterium indicum GPSTA100-9T, Isolated from Warm Spring Water.</title>
        <authorList>
            <person name="Barbier P."/>
            <person name="Houel A."/>
            <person name="Loux V."/>
            <person name="Poulain J."/>
            <person name="Bernardet J.F."/>
            <person name="Touchon M."/>
            <person name="Duchaud E."/>
        </authorList>
    </citation>
    <scope>NUCLEOTIDE SEQUENCE [LARGE SCALE GENOMIC DNA]</scope>
    <source>
        <strain evidence="6">DSM 17447 / CIP 109464 / GPTSA100-9</strain>
    </source>
</reference>